<feature type="transmembrane region" description="Helical" evidence="1">
    <location>
        <begin position="48"/>
        <end position="66"/>
    </location>
</feature>
<keyword evidence="1" id="KW-1133">Transmembrane helix</keyword>
<keyword evidence="1" id="KW-0812">Transmembrane</keyword>
<feature type="transmembrane region" description="Helical" evidence="1">
    <location>
        <begin position="16"/>
        <end position="36"/>
    </location>
</feature>
<accession>A0AAU8HB24</accession>
<sequence>MSAAWLHVRNSPIRRALPVLIVVDLAVLFLRNRYWIGVWPETGAAAQVPAYLLGIVGAGAAAWSAGEQQRHGLAEQLRAARVHPMVSEAHRLGATVIVLLIPYLVGQAVAFAVTARTFPPGVHLWLGYALLGLFAILLSVALGWACGHLFGPVFAALAAALGFLLLTAALNRVGFVVISGRPEVAVDPLPLALRLGSVVALLLVLLWLAAAGASGPAGRRTWALVPAVLPLVAVMLTTSVVADRAQPGDKVACVRGSTTLCIWPEHEKYLPQLRALDARIDQLPRAFVRPPRINEVGLQKTRYVGPDGKEYLGYEEGPPIFYILEGSPWSYAGDIGNAITEATFGFRDTRACDWQKITSSDEPRIWALGAWLEAFLAGGGSPDYHTNAPAPMQQAWAEGRAMAGDTSPADQFRWAEGEVNDIRGRYCHSRR</sequence>
<keyword evidence="1" id="KW-0472">Membrane</keyword>
<evidence type="ECO:0000313" key="3">
    <source>
        <dbReference type="EMBL" id="XCH73088.1"/>
    </source>
</evidence>
<organism evidence="3">
    <name type="scientific">Micromonospora sp. CCTCC AA 2012012</name>
    <dbReference type="NCBI Taxonomy" id="3111921"/>
    <lineage>
        <taxon>Bacteria</taxon>
        <taxon>Bacillati</taxon>
        <taxon>Actinomycetota</taxon>
        <taxon>Actinomycetes</taxon>
        <taxon>Micromonosporales</taxon>
        <taxon>Micromonosporaceae</taxon>
        <taxon>Micromonospora</taxon>
    </lineage>
</organism>
<feature type="transmembrane region" description="Helical" evidence="1">
    <location>
        <begin position="191"/>
        <end position="210"/>
    </location>
</feature>
<dbReference type="AlphaFoldDB" id="A0AAU8HB24"/>
<feature type="transmembrane region" description="Helical" evidence="1">
    <location>
        <begin position="125"/>
        <end position="146"/>
    </location>
</feature>
<dbReference type="EMBL" id="CP157762">
    <property type="protein sequence ID" value="XBP92391.1"/>
    <property type="molecule type" value="Genomic_DNA"/>
</dbReference>
<name>A0AAU8HB24_9ACTN</name>
<proteinExistence type="predicted"/>
<gene>
    <name evidence="3" type="ORF">ABUL08_22645</name>
    <name evidence="2" type="ORF">VK199_22570</name>
</gene>
<evidence type="ECO:0008006" key="4">
    <source>
        <dbReference type="Google" id="ProtNLM"/>
    </source>
</evidence>
<feature type="transmembrane region" description="Helical" evidence="1">
    <location>
        <begin position="222"/>
        <end position="242"/>
    </location>
</feature>
<feature type="transmembrane region" description="Helical" evidence="1">
    <location>
        <begin position="153"/>
        <end position="171"/>
    </location>
</feature>
<reference evidence="2" key="1">
    <citation type="submission" date="2024-01" db="EMBL/GenBank/DDBJ databases">
        <title>The genome sequence of Micromonospora mangrovi CCTCC AA 2012012.</title>
        <authorList>
            <person name="Gao J."/>
        </authorList>
    </citation>
    <scope>NUCLEOTIDE SEQUENCE</scope>
    <source>
        <strain evidence="2">CCTCC AA 2012012</strain>
    </source>
</reference>
<reference evidence="3" key="2">
    <citation type="submission" date="2024-06" db="EMBL/GenBank/DDBJ databases">
        <title>Micromonospora mangrovi CCTCC AA 2012012 genome sequences.</title>
        <authorList>
            <person name="Gao J."/>
        </authorList>
    </citation>
    <scope>NUCLEOTIDE SEQUENCE</scope>
    <source>
        <strain evidence="3">CCTCC AA 2012012</strain>
    </source>
</reference>
<protein>
    <recommendedName>
        <fullName evidence="4">ABC transporter permease</fullName>
    </recommendedName>
</protein>
<dbReference type="RefSeq" id="WP_350931976.1">
    <property type="nucleotide sequence ID" value="NZ_CP157762.1"/>
</dbReference>
<feature type="transmembrane region" description="Helical" evidence="1">
    <location>
        <begin position="92"/>
        <end position="113"/>
    </location>
</feature>
<dbReference type="EMBL" id="CP159342">
    <property type="protein sequence ID" value="XCH73088.1"/>
    <property type="molecule type" value="Genomic_DNA"/>
</dbReference>
<evidence type="ECO:0000256" key="1">
    <source>
        <dbReference type="SAM" id="Phobius"/>
    </source>
</evidence>
<evidence type="ECO:0000313" key="2">
    <source>
        <dbReference type="EMBL" id="XBP92391.1"/>
    </source>
</evidence>